<feature type="region of interest" description="Disordered" evidence="1">
    <location>
        <begin position="389"/>
        <end position="430"/>
    </location>
</feature>
<protein>
    <recommendedName>
        <fullName evidence="3">DUF6534 domain-containing protein</fullName>
    </recommendedName>
</protein>
<feature type="domain" description="DUF6534" evidence="3">
    <location>
        <begin position="173"/>
        <end position="259"/>
    </location>
</feature>
<feature type="compositionally biased region" description="Polar residues" evidence="1">
    <location>
        <begin position="408"/>
        <end position="422"/>
    </location>
</feature>
<dbReference type="GeneID" id="59380594"/>
<comment type="caution">
    <text evidence="4">The sequence shown here is derived from an EMBL/GenBank/DDBJ whole genome shotgun (WGS) entry which is preliminary data.</text>
</comment>
<dbReference type="AlphaFoldDB" id="A0A8H6ZKH4"/>
<feature type="transmembrane region" description="Helical" evidence="2">
    <location>
        <begin position="163"/>
        <end position="185"/>
    </location>
</feature>
<name>A0A8H6ZKH4_PLEOS</name>
<dbReference type="VEuPathDB" id="FungiDB:PC9H_010776"/>
<dbReference type="PANTHER" id="PTHR40465">
    <property type="entry name" value="CHROMOSOME 1, WHOLE GENOME SHOTGUN SEQUENCE"/>
    <property type="match status" value="1"/>
</dbReference>
<dbReference type="PANTHER" id="PTHR40465:SF1">
    <property type="entry name" value="DUF6534 DOMAIN-CONTAINING PROTEIN"/>
    <property type="match status" value="1"/>
</dbReference>
<proteinExistence type="predicted"/>
<evidence type="ECO:0000259" key="3">
    <source>
        <dbReference type="Pfam" id="PF20152"/>
    </source>
</evidence>
<evidence type="ECO:0000256" key="2">
    <source>
        <dbReference type="SAM" id="Phobius"/>
    </source>
</evidence>
<evidence type="ECO:0000313" key="4">
    <source>
        <dbReference type="EMBL" id="KAF7422620.1"/>
    </source>
</evidence>
<sequence>MAGSLSSSELERTFGVFFIGYVAAMVGYGFTFFQTYVYYSRYPRDHWAIKLTVTALSLLDTAASALISQALYFYLVNLFPYESGLDNATHTFSTEIALAIIAKWIVQMFYAYRLWTISTSVQRLGPAVIAVMSTAALVPFLLILLSSINDPRIAHLANEGPQAVVASCQALTFVASLLTFVLLCYHLRPSHTANMKPIEGWFDNMVAYIISRGSAGTLVQLGFFITFLIAPANLYWIPFHFVASKLFINGLLTMLNCREVVRGRGVNEEETVDSKKGSALSSSSGEARSGGAVRFNVDGHKTSQPAINIEVSRTVQQTDGQNKILYDLADNGSLSDGTPDKPEKADTSPINAVATVEVIAIVIQKAPAKYWTCSVYDDGAGTVFGQNRSNDSLAITPPGPSDTDLQAYRQSQNTDRSSSTWAASPFMKHR</sequence>
<keyword evidence="2" id="KW-0472">Membrane</keyword>
<feature type="transmembrane region" description="Helical" evidence="2">
    <location>
        <begin position="14"/>
        <end position="39"/>
    </location>
</feature>
<keyword evidence="2" id="KW-1133">Transmembrane helix</keyword>
<feature type="transmembrane region" description="Helical" evidence="2">
    <location>
        <begin position="51"/>
        <end position="76"/>
    </location>
</feature>
<dbReference type="EMBL" id="JACETU010000008">
    <property type="protein sequence ID" value="KAF7422620.1"/>
    <property type="molecule type" value="Genomic_DNA"/>
</dbReference>
<dbReference type="Pfam" id="PF20152">
    <property type="entry name" value="DUF6534"/>
    <property type="match status" value="1"/>
</dbReference>
<accession>A0A8H6ZKH4</accession>
<keyword evidence="5" id="KW-1185">Reference proteome</keyword>
<feature type="region of interest" description="Disordered" evidence="1">
    <location>
        <begin position="267"/>
        <end position="295"/>
    </location>
</feature>
<gene>
    <name evidence="4" type="ORF">PC9H_010776</name>
</gene>
<dbReference type="OrthoDB" id="3046149at2759"/>
<feature type="compositionally biased region" description="Low complexity" evidence="1">
    <location>
        <begin position="277"/>
        <end position="292"/>
    </location>
</feature>
<dbReference type="Proteomes" id="UP000623687">
    <property type="component" value="Unassembled WGS sequence"/>
</dbReference>
<dbReference type="InterPro" id="IPR045339">
    <property type="entry name" value="DUF6534"/>
</dbReference>
<feature type="transmembrane region" description="Helical" evidence="2">
    <location>
        <begin position="127"/>
        <end position="148"/>
    </location>
</feature>
<reference evidence="4" key="1">
    <citation type="submission" date="2019-07" db="EMBL/GenBank/DDBJ databases">
        <authorList>
            <person name="Palmer J.M."/>
        </authorList>
    </citation>
    <scope>NUCLEOTIDE SEQUENCE</scope>
    <source>
        <strain evidence="4">PC9</strain>
    </source>
</reference>
<evidence type="ECO:0000256" key="1">
    <source>
        <dbReference type="SAM" id="MobiDB-lite"/>
    </source>
</evidence>
<keyword evidence="2" id="KW-0812">Transmembrane</keyword>
<organism evidence="4 5">
    <name type="scientific">Pleurotus ostreatus</name>
    <name type="common">Oyster mushroom</name>
    <name type="synonym">White-rot fungus</name>
    <dbReference type="NCBI Taxonomy" id="5322"/>
    <lineage>
        <taxon>Eukaryota</taxon>
        <taxon>Fungi</taxon>
        <taxon>Dikarya</taxon>
        <taxon>Basidiomycota</taxon>
        <taxon>Agaricomycotina</taxon>
        <taxon>Agaricomycetes</taxon>
        <taxon>Agaricomycetidae</taxon>
        <taxon>Agaricales</taxon>
        <taxon>Pleurotineae</taxon>
        <taxon>Pleurotaceae</taxon>
        <taxon>Pleurotus</taxon>
    </lineage>
</organism>
<feature type="compositionally biased region" description="Basic and acidic residues" evidence="1">
    <location>
        <begin position="267"/>
        <end position="276"/>
    </location>
</feature>
<feature type="transmembrane region" description="Helical" evidence="2">
    <location>
        <begin position="96"/>
        <end position="115"/>
    </location>
</feature>
<dbReference type="RefSeq" id="XP_036627652.1">
    <property type="nucleotide sequence ID" value="XM_036780269.1"/>
</dbReference>
<evidence type="ECO:0000313" key="5">
    <source>
        <dbReference type="Proteomes" id="UP000623687"/>
    </source>
</evidence>
<feature type="transmembrane region" description="Helical" evidence="2">
    <location>
        <begin position="206"/>
        <end position="229"/>
    </location>
</feature>